<comment type="caution">
    <text evidence="1">The sequence shown here is derived from an EMBL/GenBank/DDBJ whole genome shotgun (WGS) entry which is preliminary data.</text>
</comment>
<proteinExistence type="predicted"/>
<dbReference type="InterPro" id="IPR008928">
    <property type="entry name" value="6-hairpin_glycosidase_sf"/>
</dbReference>
<dbReference type="Gene3D" id="3.90.180.10">
    <property type="entry name" value="Medium-chain alcohol dehydrogenases, catalytic domain"/>
    <property type="match status" value="1"/>
</dbReference>
<dbReference type="Pfam" id="PF13602">
    <property type="entry name" value="ADH_zinc_N_2"/>
    <property type="match status" value="1"/>
</dbReference>
<organism evidence="1">
    <name type="scientific">marine sediment metagenome</name>
    <dbReference type="NCBI Taxonomy" id="412755"/>
    <lineage>
        <taxon>unclassified sequences</taxon>
        <taxon>metagenomes</taxon>
        <taxon>ecological metagenomes</taxon>
    </lineage>
</organism>
<dbReference type="PANTHER" id="PTHR42899:SF1">
    <property type="entry name" value="SPERMATOGENESIS-ASSOCIATED PROTEIN 20"/>
    <property type="match status" value="1"/>
</dbReference>
<dbReference type="InterPro" id="IPR024705">
    <property type="entry name" value="Ssp411"/>
</dbReference>
<protein>
    <submittedName>
        <fullName evidence="1">Uncharacterized protein</fullName>
    </submittedName>
</protein>
<dbReference type="EMBL" id="BARV01007927">
    <property type="protein sequence ID" value="GAI14513.1"/>
    <property type="molecule type" value="Genomic_DNA"/>
</dbReference>
<dbReference type="AlphaFoldDB" id="X1L6C0"/>
<dbReference type="GO" id="GO:0005975">
    <property type="term" value="P:carbohydrate metabolic process"/>
    <property type="evidence" value="ECO:0007669"/>
    <property type="project" value="InterPro"/>
</dbReference>
<feature type="non-terminal residue" evidence="1">
    <location>
        <position position="1"/>
    </location>
</feature>
<gene>
    <name evidence="1" type="ORF">S06H3_16056</name>
</gene>
<reference evidence="1" key="1">
    <citation type="journal article" date="2014" name="Front. Microbiol.">
        <title>High frequency of phylogenetically diverse reductive dehalogenase-homologous genes in deep subseafloor sedimentary metagenomes.</title>
        <authorList>
            <person name="Kawai M."/>
            <person name="Futagami T."/>
            <person name="Toyoda A."/>
            <person name="Takaki Y."/>
            <person name="Nishi S."/>
            <person name="Hori S."/>
            <person name="Arai W."/>
            <person name="Tsubouchi T."/>
            <person name="Morono Y."/>
            <person name="Uchiyama I."/>
            <person name="Ito T."/>
            <person name="Fujiyama A."/>
            <person name="Inagaki F."/>
            <person name="Takami H."/>
        </authorList>
    </citation>
    <scope>NUCLEOTIDE SEQUENCE</scope>
    <source>
        <strain evidence="1">Expedition CK06-06</strain>
    </source>
</reference>
<name>X1L6C0_9ZZZZ</name>
<dbReference type="PANTHER" id="PTHR42899">
    <property type="entry name" value="SPERMATOGENESIS-ASSOCIATED PROTEIN 20"/>
    <property type="match status" value="1"/>
</dbReference>
<evidence type="ECO:0000313" key="1">
    <source>
        <dbReference type="EMBL" id="GAI14513.1"/>
    </source>
</evidence>
<sequence>TEDEIRQALDKGDADLATRLFSVETAGNFEGGMTGKKTGRNIFHLRDSFKEFTSRLGIPDKELGGKVQAIRSKLLAVREKRSRLHRDDKIITDWNGLMVAALAKAARVMDEPSYATAAGRSLDFILRNLRDPEGRLLHRYRDGEAGKVKPVIDKRYPLSEAAEAFRYLEEGHAQGKIVITM</sequence>
<dbReference type="SUPFAM" id="SSF48208">
    <property type="entry name" value="Six-hairpin glycosidases"/>
    <property type="match status" value="1"/>
</dbReference>
<accession>X1L6C0</accession>